<feature type="compositionally biased region" description="Polar residues" evidence="10">
    <location>
        <begin position="200"/>
        <end position="210"/>
    </location>
</feature>
<dbReference type="InterPro" id="IPR051059">
    <property type="entry name" value="VerF-like"/>
</dbReference>
<gene>
    <name evidence="12" type="primary">USV1</name>
    <name evidence="12" type="ORF">KLMA_70220</name>
</gene>
<evidence type="ECO:0000313" key="12">
    <source>
        <dbReference type="EMBL" id="BAO42068.1"/>
    </source>
</evidence>
<dbReference type="EMBL" id="AP012219">
    <property type="protein sequence ID" value="BAO42068.1"/>
    <property type="molecule type" value="Genomic_DNA"/>
</dbReference>
<evidence type="ECO:0000256" key="10">
    <source>
        <dbReference type="SAM" id="MobiDB-lite"/>
    </source>
</evidence>
<keyword evidence="3" id="KW-0677">Repeat</keyword>
<dbReference type="PANTHER" id="PTHR40626:SF32">
    <property type="entry name" value="ZINC FINGER PROTEIN RST2"/>
    <property type="match status" value="1"/>
</dbReference>
<dbReference type="RefSeq" id="XP_022677833.1">
    <property type="nucleotide sequence ID" value="XM_022821476.1"/>
</dbReference>
<keyword evidence="5" id="KW-0862">Zinc</keyword>
<name>W0TG68_KLUMD</name>
<dbReference type="AlphaFoldDB" id="W0TG68"/>
<dbReference type="KEGG" id="kmx:KLMA_70220"/>
<dbReference type="InterPro" id="IPR036236">
    <property type="entry name" value="Znf_C2H2_sf"/>
</dbReference>
<evidence type="ECO:0000256" key="9">
    <source>
        <dbReference type="PROSITE-ProRule" id="PRU00042"/>
    </source>
</evidence>
<feature type="compositionally biased region" description="Low complexity" evidence="10">
    <location>
        <begin position="211"/>
        <end position="230"/>
    </location>
</feature>
<feature type="domain" description="C2H2-type" evidence="11">
    <location>
        <begin position="55"/>
        <end position="79"/>
    </location>
</feature>
<evidence type="ECO:0000259" key="11">
    <source>
        <dbReference type="PROSITE" id="PS50157"/>
    </source>
</evidence>
<evidence type="ECO:0000256" key="4">
    <source>
        <dbReference type="ARBA" id="ARBA00022771"/>
    </source>
</evidence>
<evidence type="ECO:0000256" key="1">
    <source>
        <dbReference type="ARBA" id="ARBA00004123"/>
    </source>
</evidence>
<evidence type="ECO:0000256" key="8">
    <source>
        <dbReference type="ARBA" id="ARBA00023242"/>
    </source>
</evidence>
<dbReference type="SUPFAM" id="SSF57667">
    <property type="entry name" value="beta-beta-alpha zinc fingers"/>
    <property type="match status" value="1"/>
</dbReference>
<dbReference type="Proteomes" id="UP000065495">
    <property type="component" value="Chromosome 7"/>
</dbReference>
<proteinExistence type="predicted"/>
<sequence>MIEKTGKSSRRKRHSSSGGCSKTFKCHGYGDCQMEFTRQEHLARHIRKHTGEKPFQCQLCLRFFSRLDNLKQHTESVHSVSMGNTYLKCAKPNRLWLPVSTPPGRGSGVVGGSWDGYRAEQELGLELNQNQNQNLAQAPGFRTKPVLPPTPPVVGHSFGLMPPLSKCPSPTASEFSQHPVVDFKNYELTVGPIVFPHSKPPSNVSSRNPSQNQNQIQYQHQHQHQQQYHQQQIHLGMPQRVIPQTIFCQRLPQMYSPTFAGFDEN</sequence>
<dbReference type="Pfam" id="PF00096">
    <property type="entry name" value="zf-C2H2"/>
    <property type="match status" value="2"/>
</dbReference>
<evidence type="ECO:0000256" key="3">
    <source>
        <dbReference type="ARBA" id="ARBA00022737"/>
    </source>
</evidence>
<dbReference type="Gene3D" id="3.30.160.60">
    <property type="entry name" value="Classic Zinc Finger"/>
    <property type="match status" value="2"/>
</dbReference>
<evidence type="ECO:0000256" key="2">
    <source>
        <dbReference type="ARBA" id="ARBA00022723"/>
    </source>
</evidence>
<dbReference type="VEuPathDB" id="FungiDB:KLMA_70220"/>
<dbReference type="FunFam" id="3.30.160.60:FF:000032">
    <property type="entry name" value="Krueppel-like factor 4"/>
    <property type="match status" value="1"/>
</dbReference>
<dbReference type="GO" id="GO:0005634">
    <property type="term" value="C:nucleus"/>
    <property type="evidence" value="ECO:0007669"/>
    <property type="project" value="UniProtKB-SubCell"/>
</dbReference>
<dbReference type="GO" id="GO:0000785">
    <property type="term" value="C:chromatin"/>
    <property type="evidence" value="ECO:0007669"/>
    <property type="project" value="TreeGrafter"/>
</dbReference>
<keyword evidence="2" id="KW-0479">Metal-binding</keyword>
<dbReference type="GeneID" id="34717977"/>
<dbReference type="PANTHER" id="PTHR40626">
    <property type="entry name" value="MIP31509P"/>
    <property type="match status" value="1"/>
</dbReference>
<evidence type="ECO:0000256" key="5">
    <source>
        <dbReference type="ARBA" id="ARBA00022833"/>
    </source>
</evidence>
<dbReference type="GO" id="GO:0000981">
    <property type="term" value="F:DNA-binding transcription factor activity, RNA polymerase II-specific"/>
    <property type="evidence" value="ECO:0007669"/>
    <property type="project" value="InterPro"/>
</dbReference>
<feature type="region of interest" description="Disordered" evidence="10">
    <location>
        <begin position="195"/>
        <end position="230"/>
    </location>
</feature>
<dbReference type="PROSITE" id="PS00028">
    <property type="entry name" value="ZINC_FINGER_C2H2_1"/>
    <property type="match status" value="1"/>
</dbReference>
<keyword evidence="6" id="KW-0805">Transcription regulation</keyword>
<dbReference type="SMART" id="SM00355">
    <property type="entry name" value="ZnF_C2H2"/>
    <property type="match status" value="2"/>
</dbReference>
<feature type="domain" description="C2H2-type" evidence="11">
    <location>
        <begin position="24"/>
        <end position="54"/>
    </location>
</feature>
<dbReference type="GO" id="GO:0000978">
    <property type="term" value="F:RNA polymerase II cis-regulatory region sequence-specific DNA binding"/>
    <property type="evidence" value="ECO:0007669"/>
    <property type="project" value="InterPro"/>
</dbReference>
<reference evidence="12 13" key="1">
    <citation type="journal article" date="2015" name="Biotechnol. Biofuels">
        <title>Genetic basis of the highly efficient yeast Kluyveromyces marxianus: complete genome sequence and transcriptome analyses.</title>
        <authorList>
            <person name="Lertwattanasakul N."/>
            <person name="Kosaka T."/>
            <person name="Hosoyama A."/>
            <person name="Suzuki Y."/>
            <person name="Rodrussamee N."/>
            <person name="Matsutani M."/>
            <person name="Murata M."/>
            <person name="Fujimoto N."/>
            <person name="Suprayogi"/>
            <person name="Tsuchikane K."/>
            <person name="Limtong S."/>
            <person name="Fujita N."/>
            <person name="Yamada M."/>
        </authorList>
    </citation>
    <scope>NUCLEOTIDE SEQUENCE [LARGE SCALE GENOMIC DNA]</scope>
    <source>
        <strain evidence="13">DMKU3-1042 / BCC 29191 / NBRC 104275</strain>
    </source>
</reference>
<keyword evidence="8" id="KW-0539">Nucleus</keyword>
<protein>
    <recommendedName>
        <fullName evidence="11">C2H2-type domain-containing protein</fullName>
    </recommendedName>
</protein>
<dbReference type="PROSITE" id="PS50157">
    <property type="entry name" value="ZINC_FINGER_C2H2_2"/>
    <property type="match status" value="2"/>
</dbReference>
<comment type="subcellular location">
    <subcellularLocation>
        <location evidence="1">Nucleus</location>
    </subcellularLocation>
</comment>
<dbReference type="OrthoDB" id="10018191at2759"/>
<evidence type="ECO:0000256" key="6">
    <source>
        <dbReference type="ARBA" id="ARBA00023015"/>
    </source>
</evidence>
<organism evidence="12 13">
    <name type="scientific">Kluyveromyces marxianus (strain DMKU3-1042 / BCC 29191 / NBRC 104275)</name>
    <name type="common">Yeast</name>
    <name type="synonym">Candida kefyr</name>
    <dbReference type="NCBI Taxonomy" id="1003335"/>
    <lineage>
        <taxon>Eukaryota</taxon>
        <taxon>Fungi</taxon>
        <taxon>Dikarya</taxon>
        <taxon>Ascomycota</taxon>
        <taxon>Saccharomycotina</taxon>
        <taxon>Saccharomycetes</taxon>
        <taxon>Saccharomycetales</taxon>
        <taxon>Saccharomycetaceae</taxon>
        <taxon>Kluyveromyces</taxon>
    </lineage>
</organism>
<keyword evidence="4 9" id="KW-0863">Zinc-finger</keyword>
<evidence type="ECO:0000256" key="7">
    <source>
        <dbReference type="ARBA" id="ARBA00023163"/>
    </source>
</evidence>
<evidence type="ECO:0000313" key="13">
    <source>
        <dbReference type="Proteomes" id="UP000065495"/>
    </source>
</evidence>
<dbReference type="GO" id="GO:0008270">
    <property type="term" value="F:zinc ion binding"/>
    <property type="evidence" value="ECO:0007669"/>
    <property type="project" value="UniProtKB-KW"/>
</dbReference>
<keyword evidence="7" id="KW-0804">Transcription</keyword>
<dbReference type="InterPro" id="IPR013087">
    <property type="entry name" value="Znf_C2H2_type"/>
</dbReference>
<accession>W0TG68</accession>